<reference evidence="2 3" key="1">
    <citation type="submission" date="2019-02" db="EMBL/GenBank/DDBJ databases">
        <title>Shewanella sp. D4-2 isolated from Dokdo Island.</title>
        <authorList>
            <person name="Baek K."/>
        </authorList>
    </citation>
    <scope>NUCLEOTIDE SEQUENCE [LARGE SCALE GENOMIC DNA]</scope>
    <source>
        <strain evidence="2 3">D4-2</strain>
    </source>
</reference>
<dbReference type="KEGG" id="smai:EXU30_12650"/>
<keyword evidence="1" id="KW-0472">Membrane</keyword>
<feature type="transmembrane region" description="Helical" evidence="1">
    <location>
        <begin position="35"/>
        <end position="58"/>
    </location>
</feature>
<dbReference type="AlphaFoldDB" id="A0A411PIT6"/>
<dbReference type="OrthoDB" id="5625885at2"/>
<keyword evidence="3" id="KW-1185">Reference proteome</keyword>
<dbReference type="Proteomes" id="UP000291106">
    <property type="component" value="Chromosome"/>
</dbReference>
<keyword evidence="1" id="KW-0812">Transmembrane</keyword>
<proteinExistence type="predicted"/>
<evidence type="ECO:0000313" key="2">
    <source>
        <dbReference type="EMBL" id="QBF83453.1"/>
    </source>
</evidence>
<accession>A0A411PIT6</accession>
<dbReference type="Pfam" id="PF11174">
    <property type="entry name" value="DUF2970"/>
    <property type="match status" value="1"/>
</dbReference>
<evidence type="ECO:0000313" key="3">
    <source>
        <dbReference type="Proteomes" id="UP000291106"/>
    </source>
</evidence>
<evidence type="ECO:0000256" key="1">
    <source>
        <dbReference type="SAM" id="Phobius"/>
    </source>
</evidence>
<dbReference type="EMBL" id="CP036200">
    <property type="protein sequence ID" value="QBF83453.1"/>
    <property type="molecule type" value="Genomic_DNA"/>
</dbReference>
<keyword evidence="1" id="KW-1133">Transmembrane helix</keyword>
<dbReference type="RefSeq" id="WP_130600583.1">
    <property type="nucleotide sequence ID" value="NZ_CP036200.1"/>
</dbReference>
<organism evidence="2 3">
    <name type="scientific">Shewanella maritima</name>
    <dbReference type="NCBI Taxonomy" id="2520507"/>
    <lineage>
        <taxon>Bacteria</taxon>
        <taxon>Pseudomonadati</taxon>
        <taxon>Pseudomonadota</taxon>
        <taxon>Gammaproteobacteria</taxon>
        <taxon>Alteromonadales</taxon>
        <taxon>Shewanellaceae</taxon>
        <taxon>Shewanella</taxon>
    </lineage>
</organism>
<name>A0A411PIT6_9GAMM</name>
<dbReference type="InterPro" id="IPR021344">
    <property type="entry name" value="DUF2970"/>
</dbReference>
<protein>
    <submittedName>
        <fullName evidence="2">DUF2970 domain-containing protein</fullName>
    </submittedName>
</protein>
<gene>
    <name evidence="2" type="ORF">EXU30_12650</name>
</gene>
<sequence>MNFWQVLTSTLAAFFGVQTEQRRELDFSSQSPVPFIVMGIILALCFVLGLILVVKLVLAN</sequence>